<evidence type="ECO:0000313" key="6">
    <source>
        <dbReference type="Proteomes" id="UP000296733"/>
    </source>
</evidence>
<dbReference type="Proteomes" id="UP000236740">
    <property type="component" value="Unassembled WGS sequence"/>
</dbReference>
<dbReference type="EMBL" id="FNVN01000009">
    <property type="protein sequence ID" value="SEG75410.1"/>
    <property type="molecule type" value="Genomic_DNA"/>
</dbReference>
<name>A0A1H6CR02_9EURY</name>
<geneLocation type="plasmid" evidence="3">
    <name>unnamed1</name>
</geneLocation>
<dbReference type="InterPro" id="IPR013785">
    <property type="entry name" value="Aldolase_TIM"/>
</dbReference>
<dbReference type="PIRSF" id="PIRSF038992">
    <property type="entry name" value="Aldolase_Ia"/>
    <property type="match status" value="1"/>
</dbReference>
<dbReference type="EC" id="4.1.2.13" evidence="2"/>
<evidence type="ECO:0000313" key="4">
    <source>
        <dbReference type="EMBL" id="SEG75410.1"/>
    </source>
</evidence>
<dbReference type="Gene3D" id="3.20.20.70">
    <property type="entry name" value="Aldolase class I"/>
    <property type="match status" value="1"/>
</dbReference>
<dbReference type="Proteomes" id="UP000296733">
    <property type="component" value="Plasmid unnamed1"/>
</dbReference>
<dbReference type="GeneID" id="39859441"/>
<dbReference type="Pfam" id="PF01791">
    <property type="entry name" value="DeoC"/>
    <property type="match status" value="1"/>
</dbReference>
<sequence>MSDYDLLETASGNALVTAIDHGLALGATEGFRDPEATLRAVLDGGPDAVLVGPHFARRYGGVIAEADADVVVTADIVTNSTRPGFDDGQDVWTPAFDPELLLDVDPAGVKIVLVFGRDDREMFVRNLSYVAEMAEALRGTGVPLVVEPVMWGGRVPAELETHPEYVARAARMAWEYGADVLKLPYTGDVETFEPIVEHSPVPVMILGGPKSGSTAAMLSNVEGAIASGARGIMIGRSIWKTEDPTSVVRALDGIIHEGKSVDDVWDA</sequence>
<dbReference type="EMBL" id="CP031312">
    <property type="protein sequence ID" value="QCC49080.1"/>
    <property type="molecule type" value="Genomic_DNA"/>
</dbReference>
<comment type="similarity">
    <text evidence="1">Belongs to the DeoC/FbaB aldolase family.</text>
</comment>
<evidence type="ECO:0000313" key="3">
    <source>
        <dbReference type="EMBL" id="QCC49080.1"/>
    </source>
</evidence>
<protein>
    <recommendedName>
        <fullName evidence="2">fructose-bisphosphate aldolase</fullName>
        <ecNumber evidence="2">4.1.2.13</ecNumber>
    </recommendedName>
</protein>
<keyword evidence="3" id="KW-0614">Plasmid</keyword>
<dbReference type="InterPro" id="IPR002915">
    <property type="entry name" value="DeoC/FbaB/LacD_aldolase"/>
</dbReference>
<reference evidence="4 5" key="1">
    <citation type="submission" date="2016-10" db="EMBL/GenBank/DDBJ databases">
        <authorList>
            <person name="de Groot N.N."/>
        </authorList>
    </citation>
    <scope>NUCLEOTIDE SEQUENCE [LARGE SCALE GENOMIC DNA]</scope>
    <source>
        <strain evidence="4 5">CGMCC 1.10331</strain>
    </source>
</reference>
<dbReference type="InterPro" id="IPR050456">
    <property type="entry name" value="DeoC/FbaB_aldolase"/>
</dbReference>
<evidence type="ECO:0000256" key="1">
    <source>
        <dbReference type="ARBA" id="ARBA00008116"/>
    </source>
</evidence>
<dbReference type="InterPro" id="IPR041720">
    <property type="entry name" value="FbaB-like"/>
</dbReference>
<evidence type="ECO:0000313" key="5">
    <source>
        <dbReference type="Proteomes" id="UP000236740"/>
    </source>
</evidence>
<reference evidence="3 6" key="2">
    <citation type="journal article" date="2019" name="Nat. Commun.">
        <title>A new type of DNA phosphorothioation-based antiviral system in archaea.</title>
        <authorList>
            <person name="Xiong L."/>
            <person name="Liu S."/>
            <person name="Chen S."/>
            <person name="Xiao Y."/>
            <person name="Zhu B."/>
            <person name="Gao Y."/>
            <person name="Zhang Y."/>
            <person name="Chen B."/>
            <person name="Luo J."/>
            <person name="Deng Z."/>
            <person name="Chen X."/>
            <person name="Wang L."/>
            <person name="Chen S."/>
        </authorList>
    </citation>
    <scope>NUCLEOTIDE SEQUENCE [LARGE SCALE GENOMIC DNA]</scope>
    <source>
        <strain evidence="3 6">CGMCC 1.10331</strain>
        <plasmid evidence="3 6">unnamed1</plasmid>
    </source>
</reference>
<dbReference type="OrthoDB" id="50091at2157"/>
<dbReference type="RefSeq" id="WP_103993199.1">
    <property type="nucleotide sequence ID" value="NZ_CP031312.1"/>
</dbReference>
<dbReference type="AlphaFoldDB" id="A0A1H6CR02"/>
<keyword evidence="5" id="KW-1185">Reference proteome</keyword>
<accession>A0A1H6CR02</accession>
<dbReference type="SMART" id="SM01133">
    <property type="entry name" value="DeoC"/>
    <property type="match status" value="1"/>
</dbReference>
<dbReference type="KEGG" id="hlm:DV707_15080"/>
<gene>
    <name evidence="3" type="ORF">DV707_15080</name>
    <name evidence="4" type="ORF">SAMN04488133_3663</name>
</gene>
<dbReference type="PANTHER" id="PTHR47916">
    <property type="entry name" value="FRUCTOSE-BISPHOSPHATE ALDOLASE CLASS 1"/>
    <property type="match status" value="1"/>
</dbReference>
<organism evidence="4 5">
    <name type="scientific">Halobellus limi</name>
    <dbReference type="NCBI Taxonomy" id="699433"/>
    <lineage>
        <taxon>Archaea</taxon>
        <taxon>Methanobacteriati</taxon>
        <taxon>Methanobacteriota</taxon>
        <taxon>Stenosarchaea group</taxon>
        <taxon>Halobacteria</taxon>
        <taxon>Halobacteriales</taxon>
        <taxon>Haloferacaceae</taxon>
        <taxon>Halobellus</taxon>
    </lineage>
</organism>
<dbReference type="PANTHER" id="PTHR47916:SF1">
    <property type="entry name" value="3-HYDROXY-5-PHOSPHONOOXYPENTANE-2,4-DIONE THIOLASE"/>
    <property type="match status" value="1"/>
</dbReference>
<evidence type="ECO:0000256" key="2">
    <source>
        <dbReference type="ARBA" id="ARBA00013068"/>
    </source>
</evidence>
<dbReference type="GO" id="GO:0004332">
    <property type="term" value="F:fructose-bisphosphate aldolase activity"/>
    <property type="evidence" value="ECO:0007669"/>
    <property type="project" value="UniProtKB-EC"/>
</dbReference>
<dbReference type="SUPFAM" id="SSF51569">
    <property type="entry name" value="Aldolase"/>
    <property type="match status" value="1"/>
</dbReference>
<proteinExistence type="inferred from homology"/>